<keyword evidence="6" id="KW-1185">Reference proteome</keyword>
<protein>
    <submittedName>
        <fullName evidence="5">Transglycosylase SLT domain-containing protein</fullName>
    </submittedName>
</protein>
<comment type="caution">
    <text evidence="5">The sequence shown here is derived from an EMBL/GenBank/DDBJ whole genome shotgun (WGS) entry which is preliminary data.</text>
</comment>
<dbReference type="CDD" id="cd00118">
    <property type="entry name" value="LysM"/>
    <property type="match status" value="1"/>
</dbReference>
<dbReference type="InterPro" id="IPR023346">
    <property type="entry name" value="Lysozyme-like_dom_sf"/>
</dbReference>
<dbReference type="SMART" id="SM00257">
    <property type="entry name" value="LysM"/>
    <property type="match status" value="2"/>
</dbReference>
<feature type="domain" description="LysM" evidence="4">
    <location>
        <begin position="404"/>
        <end position="449"/>
    </location>
</feature>
<proteinExistence type="inferred from homology"/>
<reference evidence="5 6" key="1">
    <citation type="submission" date="2023-08" db="EMBL/GenBank/DDBJ databases">
        <title>Oxalobacteraceae gen .nov., isolated from river sludge outside the plant.</title>
        <authorList>
            <person name="Zhao S.Y."/>
        </authorList>
    </citation>
    <scope>NUCLEOTIDE SEQUENCE [LARGE SCALE GENOMIC DNA]</scope>
    <source>
        <strain evidence="5 6">R-40</strain>
    </source>
</reference>
<feature type="chain" id="PRO_5046470993" evidence="3">
    <location>
        <begin position="26"/>
        <end position="515"/>
    </location>
</feature>
<dbReference type="Pfam" id="PF01464">
    <property type="entry name" value="SLT"/>
    <property type="match status" value="1"/>
</dbReference>
<dbReference type="RefSeq" id="WP_338437381.1">
    <property type="nucleotide sequence ID" value="NZ_JAUYVH010000009.1"/>
</dbReference>
<dbReference type="PROSITE" id="PS51782">
    <property type="entry name" value="LYSM"/>
    <property type="match status" value="1"/>
</dbReference>
<dbReference type="PANTHER" id="PTHR37423">
    <property type="entry name" value="SOLUBLE LYTIC MUREIN TRANSGLYCOSYLASE-RELATED"/>
    <property type="match status" value="1"/>
</dbReference>
<dbReference type="Proteomes" id="UP001225596">
    <property type="component" value="Unassembled WGS sequence"/>
</dbReference>
<dbReference type="CDD" id="cd16894">
    <property type="entry name" value="MltD-like"/>
    <property type="match status" value="1"/>
</dbReference>
<dbReference type="Gene3D" id="3.10.350.10">
    <property type="entry name" value="LysM domain"/>
    <property type="match status" value="1"/>
</dbReference>
<gene>
    <name evidence="5" type="ORF">Q8A64_13600</name>
</gene>
<dbReference type="InterPro" id="IPR018392">
    <property type="entry name" value="LysM"/>
</dbReference>
<dbReference type="SUPFAM" id="SSF53955">
    <property type="entry name" value="Lysozyme-like"/>
    <property type="match status" value="1"/>
</dbReference>
<accession>A0ABU1BRG3</accession>
<dbReference type="Pfam" id="PF01476">
    <property type="entry name" value="LysM"/>
    <property type="match status" value="2"/>
</dbReference>
<dbReference type="SUPFAM" id="SSF54106">
    <property type="entry name" value="LysM domain"/>
    <property type="match status" value="1"/>
</dbReference>
<evidence type="ECO:0000313" key="6">
    <source>
        <dbReference type="Proteomes" id="UP001225596"/>
    </source>
</evidence>
<dbReference type="Gene3D" id="1.10.530.10">
    <property type="match status" value="1"/>
</dbReference>
<dbReference type="InterPro" id="IPR036779">
    <property type="entry name" value="LysM_dom_sf"/>
</dbReference>
<evidence type="ECO:0000256" key="1">
    <source>
        <dbReference type="ARBA" id="ARBA00007734"/>
    </source>
</evidence>
<organism evidence="5 6">
    <name type="scientific">Keguizhuia sedimenti</name>
    <dbReference type="NCBI Taxonomy" id="3064264"/>
    <lineage>
        <taxon>Bacteria</taxon>
        <taxon>Pseudomonadati</taxon>
        <taxon>Pseudomonadota</taxon>
        <taxon>Betaproteobacteria</taxon>
        <taxon>Burkholderiales</taxon>
        <taxon>Oxalobacteraceae</taxon>
        <taxon>Keguizhuia</taxon>
    </lineage>
</organism>
<feature type="signal peptide" evidence="3">
    <location>
        <begin position="1"/>
        <end position="25"/>
    </location>
</feature>
<dbReference type="EMBL" id="JAUYVH010000009">
    <property type="protein sequence ID" value="MDQ9171444.1"/>
    <property type="molecule type" value="Genomic_DNA"/>
</dbReference>
<comment type="similarity">
    <text evidence="1">Belongs to the transglycosylase Slt family.</text>
</comment>
<dbReference type="InterPro" id="IPR000189">
    <property type="entry name" value="Transglyc_AS"/>
</dbReference>
<evidence type="ECO:0000256" key="3">
    <source>
        <dbReference type="SAM" id="SignalP"/>
    </source>
</evidence>
<feature type="region of interest" description="Disordered" evidence="2">
    <location>
        <begin position="457"/>
        <end position="515"/>
    </location>
</feature>
<name>A0ABU1BRG3_9BURK</name>
<feature type="compositionally biased region" description="Low complexity" evidence="2">
    <location>
        <begin position="483"/>
        <end position="505"/>
    </location>
</feature>
<dbReference type="InterPro" id="IPR008258">
    <property type="entry name" value="Transglycosylase_SLT_dom_1"/>
</dbReference>
<evidence type="ECO:0000259" key="4">
    <source>
        <dbReference type="PROSITE" id="PS51782"/>
    </source>
</evidence>
<evidence type="ECO:0000256" key="2">
    <source>
        <dbReference type="SAM" id="MobiDB-lite"/>
    </source>
</evidence>
<evidence type="ECO:0000313" key="5">
    <source>
        <dbReference type="EMBL" id="MDQ9171444.1"/>
    </source>
</evidence>
<sequence>MHRSNLTSLVCIALLSAGISIPVHANDISLFAYSPTQTFDPADPLMEAVESNEVDVWGRIRKGFAIPDLDNPLVTSQTTWYSSRPDYIQRTTTRASRYLYHVVQELEKRGMPTELALLPFIESAFNPQAYSTAKAAGMWQFIPSTGRAFDLKQNAFRDERRDVIASTDAALTYLQKLYGMFGDWQLALAAYNWGEGSVQRAIKKARAAGEPITFNGLSAFMPAETKNYVPKLQAVKNIIASPGQYGITLPRVENQPYFVTINKTRDIDIKVAAQLAELPMEEFKALNPQFNRPVITGSPNTQILLPQSNAEKFKTNITKWTKALSTWTAHKVTNARERIETLAARFKTTPEVIREANNIPPKMRLKQGSTILVPKADHESDKNISTEIADNATLLIEPDVPDSRKIVVKAGKTDTVTSIARRYKVSPAQVRSWNNLKGDKLARGQTLEVNVPYKSGRRTAARPSATRVAAKSKNTGKSRRQVAQKSSKSSQKSKVAKSGKSGSAKTTILAVGAIR</sequence>
<keyword evidence="3" id="KW-0732">Signal</keyword>
<dbReference type="PANTHER" id="PTHR37423:SF2">
    <property type="entry name" value="MEMBRANE-BOUND LYTIC MUREIN TRANSGLYCOSYLASE C"/>
    <property type="match status" value="1"/>
</dbReference>
<dbReference type="PROSITE" id="PS00922">
    <property type="entry name" value="TRANSGLYCOSYLASE"/>
    <property type="match status" value="1"/>
</dbReference>